<dbReference type="EMBL" id="JBHSFO010000002">
    <property type="protein sequence ID" value="MFC4603150.1"/>
    <property type="molecule type" value="Genomic_DNA"/>
</dbReference>
<gene>
    <name evidence="2" type="ORF">ACFO6S_05555</name>
</gene>
<protein>
    <recommendedName>
        <fullName evidence="4">DNA methylase adenine-specific domain-containing protein</fullName>
    </recommendedName>
</protein>
<comment type="caution">
    <text evidence="2">The sequence shown here is derived from an EMBL/GenBank/DDBJ whole genome shotgun (WGS) entry which is preliminary data.</text>
</comment>
<sequence length="694" mass="74107">MSGTSASLLLLSKPAIAALAKVQRPVVTMWITRYRETTHPFPSPVTTQSRVDHYAADEVVQWIRSRGLGNSDTLVEDLALHAVLGHESTLPADAVLEGVTALLCVKVLLGVQLAELDADDLLDEVDGLDPDDRFLYREVERLGGEVELLAAYVDTMVDAAYTPAEAFETLMRQRFRLGMRELSESALRPAALGLAARIAAALTAEEGAVFVDPSVDGSDLLVTLRSLLPEFTDAVAMSGWSDTAASRLARRRLVVHQWRMRPDSIDGDGIAGPATFLMQFPAPGAPILSDAQILSAIDDLALQMRDGQVAVIAGPASALVDPLADRDAESIRSALLRTDRVRAVLRLPEGQRVSRPGLSTALWVLGSADVSVPPADRWTVLADLGGAEIDEYVTEAALSDVLAAMGTQESRKAHAFRVGGTYPTAVPLASGSLLPPRPHRKPRPRTAGAELAGRVVHLVGDYREGAARIDPRLTVPVEYRSADPKPTESAGLLARSQMLAVVPGNRIDAADLVDADADTAAGVVRVIGTDEVLGHRALGTRGIDRLELTTRYPNGRYTEPGDIVFCTSPAFGVLVDVEGSSVVLAPARILRVTDPLASGLVPELIAGHLRATGIGDRAPGAIRRGKPWRSWEIPRIDPERVPAVTAALADLRHRRKAAEDLLATIERLTDTVVDGVGRGALVIAEDTVLEPEKG</sequence>
<organism evidence="2 3">
    <name type="scientific">Rhodococcus kronopolitis</name>
    <dbReference type="NCBI Taxonomy" id="1460226"/>
    <lineage>
        <taxon>Bacteria</taxon>
        <taxon>Bacillati</taxon>
        <taxon>Actinomycetota</taxon>
        <taxon>Actinomycetes</taxon>
        <taxon>Mycobacteriales</taxon>
        <taxon>Nocardiaceae</taxon>
        <taxon>Rhodococcus</taxon>
    </lineage>
</organism>
<dbReference type="RefSeq" id="WP_378414879.1">
    <property type="nucleotide sequence ID" value="NZ_JBHSFO010000002.1"/>
</dbReference>
<feature type="chain" id="PRO_5047539579" description="DNA methylase adenine-specific domain-containing protein" evidence="1">
    <location>
        <begin position="18"/>
        <end position="694"/>
    </location>
</feature>
<evidence type="ECO:0000313" key="2">
    <source>
        <dbReference type="EMBL" id="MFC4603150.1"/>
    </source>
</evidence>
<evidence type="ECO:0000313" key="3">
    <source>
        <dbReference type="Proteomes" id="UP001595914"/>
    </source>
</evidence>
<evidence type="ECO:0000256" key="1">
    <source>
        <dbReference type="SAM" id="SignalP"/>
    </source>
</evidence>
<keyword evidence="1" id="KW-0732">Signal</keyword>
<accession>A0ABV9FM77</accession>
<evidence type="ECO:0008006" key="4">
    <source>
        <dbReference type="Google" id="ProtNLM"/>
    </source>
</evidence>
<dbReference type="Proteomes" id="UP001595914">
    <property type="component" value="Unassembled WGS sequence"/>
</dbReference>
<proteinExistence type="predicted"/>
<keyword evidence="3" id="KW-1185">Reference proteome</keyword>
<reference evidence="3" key="1">
    <citation type="journal article" date="2019" name="Int. J. Syst. Evol. Microbiol.">
        <title>The Global Catalogue of Microorganisms (GCM) 10K type strain sequencing project: providing services to taxonomists for standard genome sequencing and annotation.</title>
        <authorList>
            <consortium name="The Broad Institute Genomics Platform"/>
            <consortium name="The Broad Institute Genome Sequencing Center for Infectious Disease"/>
            <person name="Wu L."/>
            <person name="Ma J."/>
        </authorList>
    </citation>
    <scope>NUCLEOTIDE SEQUENCE [LARGE SCALE GENOMIC DNA]</scope>
    <source>
        <strain evidence="3">CCUG 54520</strain>
    </source>
</reference>
<name>A0ABV9FM77_9NOCA</name>
<feature type="signal peptide" evidence="1">
    <location>
        <begin position="1"/>
        <end position="17"/>
    </location>
</feature>